<dbReference type="InterPro" id="IPR051681">
    <property type="entry name" value="Ser/Thr_Kinases-Pseudokinases"/>
</dbReference>
<gene>
    <name evidence="3" type="ORF">FOMPIDRAFT_1126573</name>
</gene>
<keyword evidence="4" id="KW-1185">Reference proteome</keyword>
<evidence type="ECO:0000313" key="3">
    <source>
        <dbReference type="EMBL" id="EPS98386.1"/>
    </source>
</evidence>
<dbReference type="Pfam" id="PF07714">
    <property type="entry name" value="PK_Tyr_Ser-Thr"/>
    <property type="match status" value="1"/>
</dbReference>
<dbReference type="PIRSF" id="PIRSF000654">
    <property type="entry name" value="Integrin-linked_kinase"/>
    <property type="match status" value="1"/>
</dbReference>
<dbReference type="HOGENOM" id="CLU_000288_7_18_1"/>
<feature type="non-terminal residue" evidence="3">
    <location>
        <position position="1"/>
    </location>
</feature>
<dbReference type="SUPFAM" id="SSF56112">
    <property type="entry name" value="Protein kinase-like (PK-like)"/>
    <property type="match status" value="1"/>
</dbReference>
<dbReference type="eggNOG" id="KOG0192">
    <property type="taxonomic scope" value="Eukaryota"/>
</dbReference>
<feature type="domain" description="Protein kinase" evidence="2">
    <location>
        <begin position="1"/>
        <end position="221"/>
    </location>
</feature>
<dbReference type="PANTHER" id="PTHR44329">
    <property type="entry name" value="SERINE/THREONINE-PROTEIN KINASE TNNI3K-RELATED"/>
    <property type="match status" value="1"/>
</dbReference>
<dbReference type="Proteomes" id="UP000015241">
    <property type="component" value="Unassembled WGS sequence"/>
</dbReference>
<feature type="region of interest" description="Disordered" evidence="1">
    <location>
        <begin position="216"/>
        <end position="239"/>
    </location>
</feature>
<name>S8DZH5_FOMSC</name>
<evidence type="ECO:0000313" key="4">
    <source>
        <dbReference type="Proteomes" id="UP000015241"/>
    </source>
</evidence>
<dbReference type="AlphaFoldDB" id="S8DZH5"/>
<protein>
    <recommendedName>
        <fullName evidence="2">Protein kinase domain-containing protein</fullName>
    </recommendedName>
</protein>
<dbReference type="STRING" id="743788.S8DZH5"/>
<dbReference type="InterPro" id="IPR001245">
    <property type="entry name" value="Ser-Thr/Tyr_kinase_cat_dom"/>
</dbReference>
<evidence type="ECO:0000259" key="2">
    <source>
        <dbReference type="PROSITE" id="PS50011"/>
    </source>
</evidence>
<evidence type="ECO:0000256" key="1">
    <source>
        <dbReference type="SAM" id="MobiDB-lite"/>
    </source>
</evidence>
<dbReference type="Gene3D" id="1.10.510.10">
    <property type="entry name" value="Transferase(Phosphotransferase) domain 1"/>
    <property type="match status" value="1"/>
</dbReference>
<dbReference type="GO" id="GO:0005524">
    <property type="term" value="F:ATP binding"/>
    <property type="evidence" value="ECO:0007669"/>
    <property type="project" value="InterPro"/>
</dbReference>
<dbReference type="EMBL" id="KE504166">
    <property type="protein sequence ID" value="EPS98386.1"/>
    <property type="molecule type" value="Genomic_DNA"/>
</dbReference>
<dbReference type="InterPro" id="IPR000719">
    <property type="entry name" value="Prot_kinase_dom"/>
</dbReference>
<proteinExistence type="predicted"/>
<reference evidence="3 4" key="1">
    <citation type="journal article" date="2012" name="Science">
        <title>The Paleozoic origin of enzymatic lignin decomposition reconstructed from 31 fungal genomes.</title>
        <authorList>
            <person name="Floudas D."/>
            <person name="Binder M."/>
            <person name="Riley R."/>
            <person name="Barry K."/>
            <person name="Blanchette R.A."/>
            <person name="Henrissat B."/>
            <person name="Martinez A.T."/>
            <person name="Otillar R."/>
            <person name="Spatafora J.W."/>
            <person name="Yadav J.S."/>
            <person name="Aerts A."/>
            <person name="Benoit I."/>
            <person name="Boyd A."/>
            <person name="Carlson A."/>
            <person name="Copeland A."/>
            <person name="Coutinho P.M."/>
            <person name="de Vries R.P."/>
            <person name="Ferreira P."/>
            <person name="Findley K."/>
            <person name="Foster B."/>
            <person name="Gaskell J."/>
            <person name="Glotzer D."/>
            <person name="Gorecki P."/>
            <person name="Heitman J."/>
            <person name="Hesse C."/>
            <person name="Hori C."/>
            <person name="Igarashi K."/>
            <person name="Jurgens J.A."/>
            <person name="Kallen N."/>
            <person name="Kersten P."/>
            <person name="Kohler A."/>
            <person name="Kuees U."/>
            <person name="Kumar T.K.A."/>
            <person name="Kuo A."/>
            <person name="LaButti K."/>
            <person name="Larrondo L.F."/>
            <person name="Lindquist E."/>
            <person name="Ling A."/>
            <person name="Lombard V."/>
            <person name="Lucas S."/>
            <person name="Lundell T."/>
            <person name="Martin R."/>
            <person name="McLaughlin D.J."/>
            <person name="Morgenstern I."/>
            <person name="Morin E."/>
            <person name="Murat C."/>
            <person name="Nagy L.G."/>
            <person name="Nolan M."/>
            <person name="Ohm R.A."/>
            <person name="Patyshakuliyeva A."/>
            <person name="Rokas A."/>
            <person name="Ruiz-Duenas F.J."/>
            <person name="Sabat G."/>
            <person name="Salamov A."/>
            <person name="Samejima M."/>
            <person name="Schmutz J."/>
            <person name="Slot J.C."/>
            <person name="St John F."/>
            <person name="Stenlid J."/>
            <person name="Sun H."/>
            <person name="Sun S."/>
            <person name="Syed K."/>
            <person name="Tsang A."/>
            <person name="Wiebenga A."/>
            <person name="Young D."/>
            <person name="Pisabarro A."/>
            <person name="Eastwood D.C."/>
            <person name="Martin F."/>
            <person name="Cullen D."/>
            <person name="Grigoriev I.V."/>
            <person name="Hibbett D.S."/>
        </authorList>
    </citation>
    <scope>NUCLEOTIDE SEQUENCE</scope>
    <source>
        <strain evidence="4">FP-58527</strain>
    </source>
</reference>
<dbReference type="InParanoid" id="S8DZH5"/>
<accession>S8DZH5</accession>
<dbReference type="InterPro" id="IPR011009">
    <property type="entry name" value="Kinase-like_dom_sf"/>
</dbReference>
<sequence>LCREAMVWRHLSHPNLVPFYGVYNDNRLGLVDEWLPNGDIHRFLKNNPNANRPQLLLDVAYGLQYLHSDHVNIVHGGLKGKNVLVDENGRARLSDFAFGHITYQWYAFAPCVNLDGIRWVAPEDMDLSDDDTPTRASDVYAFSLVSLEVFTGAVPFADITDRAGQLVRHVAAGMRPQRPLEAHALGLTDNVWLTMEKCWQGDPGLRPSISRATEELEGEWLSRSSSGDNGSIQAAQSSE</sequence>
<dbReference type="GO" id="GO:0004674">
    <property type="term" value="F:protein serine/threonine kinase activity"/>
    <property type="evidence" value="ECO:0007669"/>
    <property type="project" value="TreeGrafter"/>
</dbReference>
<dbReference type="PROSITE" id="PS50011">
    <property type="entry name" value="PROTEIN_KINASE_DOM"/>
    <property type="match status" value="1"/>
</dbReference>
<feature type="compositionally biased region" description="Polar residues" evidence="1">
    <location>
        <begin position="222"/>
        <end position="239"/>
    </location>
</feature>
<dbReference type="OrthoDB" id="2804215at2759"/>
<organism evidence="3 4">
    <name type="scientific">Fomitopsis schrenkii</name>
    <name type="common">Brown rot fungus</name>
    <dbReference type="NCBI Taxonomy" id="2126942"/>
    <lineage>
        <taxon>Eukaryota</taxon>
        <taxon>Fungi</taxon>
        <taxon>Dikarya</taxon>
        <taxon>Basidiomycota</taxon>
        <taxon>Agaricomycotina</taxon>
        <taxon>Agaricomycetes</taxon>
        <taxon>Polyporales</taxon>
        <taxon>Fomitopsis</taxon>
    </lineage>
</organism>